<evidence type="ECO:0000313" key="4">
    <source>
        <dbReference type="EMBL" id="BDI14790.1"/>
    </source>
</evidence>
<feature type="domain" description="UCP01524 winged helix-turn-helix" evidence="2">
    <location>
        <begin position="367"/>
        <end position="442"/>
    </location>
</feature>
<organism evidence="4 5">
    <name type="scientific">Nostoc cf. commune SO-36</name>
    <dbReference type="NCBI Taxonomy" id="449208"/>
    <lineage>
        <taxon>Bacteria</taxon>
        <taxon>Bacillati</taxon>
        <taxon>Cyanobacteriota</taxon>
        <taxon>Cyanophyceae</taxon>
        <taxon>Nostocales</taxon>
        <taxon>Nostocaceae</taxon>
        <taxon>Nostoc</taxon>
    </lineage>
</organism>
<evidence type="ECO:0000259" key="2">
    <source>
        <dbReference type="Pfam" id="PF16221"/>
    </source>
</evidence>
<protein>
    <submittedName>
        <fullName evidence="4">Peptidase M28</fullName>
    </submittedName>
</protein>
<dbReference type="InterPro" id="IPR012353">
    <property type="entry name" value="UCP015244"/>
</dbReference>
<dbReference type="InterPro" id="IPR032610">
    <property type="entry name" value="DUF2172"/>
</dbReference>
<dbReference type="Gene3D" id="3.40.630.10">
    <property type="entry name" value="Zn peptidases"/>
    <property type="match status" value="1"/>
</dbReference>
<accession>A0ABN6PW22</accession>
<feature type="domain" description="DUF4910" evidence="3">
    <location>
        <begin position="28"/>
        <end position="365"/>
    </location>
</feature>
<proteinExistence type="predicted"/>
<sequence>MVADGLQNINLLDLKNSFNLKDISLELYQLVSDLYPLCRSITGDGFRETLKILQQHIPLSVHEVPTGTEVFDWTIPKEWNIKDAYIKNSQGKKIVDFTNSNLHVVNYSIPVHQKLSLQELKLHLFTLPEHPDWIPYRTSYYKESWGFCLSHNQYLQLNDEEYEVCIDSSLEPGYLTYGEYFIPGESSDEVLISCHTCHPSLCNDNLSGIAIATFIAKYLSQTTSRYSYRFLWIPGTIGSITWLALNEAKVNNIKHGLVLTCLGDSGKFTYKKSRKANTEIDKVAAYVLTNSKQDYEIIDFFPYGYDERQYCSPGFNLAVGCLMRSPHGSFPEYHTSADDLNFVQPQYLAESFLQCHSMLYILNNNEIYYNKNPKCEPQLGKRGIYRVTGGHKDSELNQMAILWVLNLSDGDHTLLDIAQRSGISFDLIKNAADILLAHDLLKK</sequence>
<dbReference type="RefSeq" id="WP_251958317.1">
    <property type="nucleotide sequence ID" value="NZ_AP025732.1"/>
</dbReference>
<dbReference type="Pfam" id="PF16221">
    <property type="entry name" value="HTH_47"/>
    <property type="match status" value="1"/>
</dbReference>
<dbReference type="CDD" id="cd05644">
    <property type="entry name" value="M28_like"/>
    <property type="match status" value="1"/>
</dbReference>
<dbReference type="Pfam" id="PF09940">
    <property type="entry name" value="DUF2172"/>
    <property type="match status" value="1"/>
</dbReference>
<dbReference type="InterPro" id="IPR036388">
    <property type="entry name" value="WH-like_DNA-bd_sf"/>
</dbReference>
<name>A0ABN6PW22_NOSCO</name>
<evidence type="ECO:0000313" key="5">
    <source>
        <dbReference type="Proteomes" id="UP001055453"/>
    </source>
</evidence>
<dbReference type="InterPro" id="IPR032622">
    <property type="entry name" value="UCP01524_HTH"/>
</dbReference>
<dbReference type="PIRSF" id="PIRSF015244">
    <property type="entry name" value="UCP015244"/>
    <property type="match status" value="1"/>
</dbReference>
<feature type="domain" description="DUF2172" evidence="1">
    <location>
        <begin position="78"/>
        <end position="169"/>
    </location>
</feature>
<reference evidence="4" key="1">
    <citation type="submission" date="2022-04" db="EMBL/GenBank/DDBJ databases">
        <title>Complete genome sequence of a cyanobacterium, Nostoc sp. SO-36, isolated in Antarctica.</title>
        <authorList>
            <person name="Kanesaki Y."/>
            <person name="Effendi D."/>
            <person name="Sakamoto T."/>
            <person name="Ohtani S."/>
            <person name="Awai K."/>
        </authorList>
    </citation>
    <scope>NUCLEOTIDE SEQUENCE</scope>
    <source>
        <strain evidence="4">SO-36</strain>
    </source>
</reference>
<dbReference type="Pfam" id="PF16254">
    <property type="entry name" value="DUF4910"/>
    <property type="match status" value="1"/>
</dbReference>
<dbReference type="SUPFAM" id="SSF53187">
    <property type="entry name" value="Zn-dependent exopeptidases"/>
    <property type="match status" value="1"/>
</dbReference>
<dbReference type="Proteomes" id="UP001055453">
    <property type="component" value="Chromosome"/>
</dbReference>
<dbReference type="EMBL" id="AP025732">
    <property type="protein sequence ID" value="BDI14790.1"/>
    <property type="molecule type" value="Genomic_DNA"/>
</dbReference>
<dbReference type="Gene3D" id="3.50.30.90">
    <property type="match status" value="1"/>
</dbReference>
<dbReference type="InterPro" id="IPR032589">
    <property type="entry name" value="DUF4910"/>
</dbReference>
<dbReference type="Gene3D" id="1.10.10.10">
    <property type="entry name" value="Winged helix-like DNA-binding domain superfamily/Winged helix DNA-binding domain"/>
    <property type="match status" value="1"/>
</dbReference>
<keyword evidence="5" id="KW-1185">Reference proteome</keyword>
<evidence type="ECO:0000259" key="3">
    <source>
        <dbReference type="Pfam" id="PF16254"/>
    </source>
</evidence>
<evidence type="ECO:0000259" key="1">
    <source>
        <dbReference type="Pfam" id="PF09940"/>
    </source>
</evidence>
<gene>
    <name evidence="4" type="ORF">ANSO36C_05920</name>
</gene>